<comment type="caution">
    <text evidence="3">The sequence shown here is derived from an EMBL/GenBank/DDBJ whole genome shotgun (WGS) entry which is preliminary data.</text>
</comment>
<dbReference type="Pfam" id="PF13643">
    <property type="entry name" value="DUF4145"/>
    <property type="match status" value="1"/>
</dbReference>
<keyword evidence="4" id="KW-1185">Reference proteome</keyword>
<evidence type="ECO:0000256" key="1">
    <source>
        <dbReference type="SAM" id="MobiDB-lite"/>
    </source>
</evidence>
<evidence type="ECO:0000313" key="4">
    <source>
        <dbReference type="Proteomes" id="UP001589810"/>
    </source>
</evidence>
<organism evidence="3 4">
    <name type="scientific">Kutzneria chonburiensis</name>
    <dbReference type="NCBI Taxonomy" id="1483604"/>
    <lineage>
        <taxon>Bacteria</taxon>
        <taxon>Bacillati</taxon>
        <taxon>Actinomycetota</taxon>
        <taxon>Actinomycetes</taxon>
        <taxon>Pseudonocardiales</taxon>
        <taxon>Pseudonocardiaceae</taxon>
        <taxon>Kutzneria</taxon>
    </lineage>
</organism>
<dbReference type="RefSeq" id="WP_379793701.1">
    <property type="nucleotide sequence ID" value="NZ_CP097263.1"/>
</dbReference>
<feature type="domain" description="DUF4145" evidence="2">
    <location>
        <begin position="32"/>
        <end position="82"/>
    </location>
</feature>
<gene>
    <name evidence="3" type="ORF">ACFFH7_00155</name>
</gene>
<feature type="region of interest" description="Disordered" evidence="1">
    <location>
        <begin position="1"/>
        <end position="22"/>
    </location>
</feature>
<dbReference type="EMBL" id="JBHLUD010000001">
    <property type="protein sequence ID" value="MFC0539870.1"/>
    <property type="molecule type" value="Genomic_DNA"/>
</dbReference>
<sequence>MPRRWGASRSRPAGKVGNRSYSKACRNNREGIQVKIEKLHEQGRIRAHVKDGAHEVRELGNEMAHGDFVTPISFEEANLTLILMSEVLDDVFQSPARVQRARDARLARQTAANTSPQP</sequence>
<accession>A0ABV6MHV5</accession>
<reference evidence="3 4" key="1">
    <citation type="submission" date="2024-09" db="EMBL/GenBank/DDBJ databases">
        <authorList>
            <person name="Sun Q."/>
            <person name="Mori K."/>
        </authorList>
    </citation>
    <scope>NUCLEOTIDE SEQUENCE [LARGE SCALE GENOMIC DNA]</scope>
    <source>
        <strain evidence="3 4">TBRC 1432</strain>
    </source>
</reference>
<evidence type="ECO:0000313" key="3">
    <source>
        <dbReference type="EMBL" id="MFC0539870.1"/>
    </source>
</evidence>
<dbReference type="Proteomes" id="UP001589810">
    <property type="component" value="Unassembled WGS sequence"/>
</dbReference>
<name>A0ABV6MHV5_9PSEU</name>
<proteinExistence type="predicted"/>
<evidence type="ECO:0000259" key="2">
    <source>
        <dbReference type="Pfam" id="PF13643"/>
    </source>
</evidence>
<protein>
    <submittedName>
        <fullName evidence="3">DUF4145 domain-containing protein</fullName>
    </submittedName>
</protein>
<dbReference type="InterPro" id="IPR025285">
    <property type="entry name" value="DUF4145"/>
</dbReference>